<proteinExistence type="predicted"/>
<dbReference type="EMBL" id="MU167255">
    <property type="protein sequence ID" value="KAG0146845.1"/>
    <property type="molecule type" value="Genomic_DNA"/>
</dbReference>
<keyword evidence="2" id="KW-1185">Reference proteome</keyword>
<sequence>MRSINNLSRQLSSVLSFYQPLNCNRSQWNSTSNPASFRNSSTIPLIGLLSNQVDNNQINTEIEPEPIQAPSSTSILPNPIPVEPLSNQFRALIHPKNNSPITLETHSHHTLPGLLPSALSPLHSPLTLNELEHFSSLISDSSTPSDELWKSLKRIHALGLISHLSPKCYPHLFKFLPCDQSEINWRRGGEQNSIIKIESIHHRIMFLLNRLIESKPNLEEIKICRKEALEHYGSIGYFIGAKIIWESLEDSKVDDEDRSLMLLCIRQYLIGVYWPDKNIEEERIEKVPEKETDKAINLAIEILKSFDTSKPKIEIIRWITEILATKGKIKELESWLRDQFGIELHFPDLGSSWNDGIITSSIIRMYKERNELEKMITFYHAATEPSFKMLERSLNENHKFHYSIVPTRVFHDLIHASVKSNKPHLALHFLTEAINKSESELKLKPLIGHRLRLQPDTFNSLIKYLSRKRRDTQLLTLQTLVNRLLQINLIELEQFPKEFINKIKSDSIEELESLIYRPFKPESDQDLISFERCTFLIRSIKYTLIIRNRLNKLINNANQVRSIRWELSHLNNLIKKSKNGSSPKIKKTQDRILKLIDQRSLCVPRDRDRNVFGRIKRRDWGRVSET</sequence>
<reference evidence="1" key="1">
    <citation type="submission" date="2013-11" db="EMBL/GenBank/DDBJ databases">
        <title>Genome sequence of the fusiform rust pathogen reveals effectors for host alternation and coevolution with pine.</title>
        <authorList>
            <consortium name="DOE Joint Genome Institute"/>
            <person name="Smith K."/>
            <person name="Pendleton A."/>
            <person name="Kubisiak T."/>
            <person name="Anderson C."/>
            <person name="Salamov A."/>
            <person name="Aerts A."/>
            <person name="Riley R."/>
            <person name="Clum A."/>
            <person name="Lindquist E."/>
            <person name="Ence D."/>
            <person name="Campbell M."/>
            <person name="Kronenberg Z."/>
            <person name="Feau N."/>
            <person name="Dhillon B."/>
            <person name="Hamelin R."/>
            <person name="Burleigh J."/>
            <person name="Smith J."/>
            <person name="Yandell M."/>
            <person name="Nelson C."/>
            <person name="Grigoriev I."/>
            <person name="Davis J."/>
        </authorList>
    </citation>
    <scope>NUCLEOTIDE SEQUENCE</scope>
    <source>
        <strain evidence="1">G11</strain>
    </source>
</reference>
<dbReference type="AlphaFoldDB" id="A0A9P6TCN4"/>
<accession>A0A9P6TCN4</accession>
<name>A0A9P6TCN4_9BASI</name>
<dbReference type="Proteomes" id="UP000886653">
    <property type="component" value="Unassembled WGS sequence"/>
</dbReference>
<evidence type="ECO:0000313" key="2">
    <source>
        <dbReference type="Proteomes" id="UP000886653"/>
    </source>
</evidence>
<comment type="caution">
    <text evidence="1">The sequence shown here is derived from an EMBL/GenBank/DDBJ whole genome shotgun (WGS) entry which is preliminary data.</text>
</comment>
<dbReference type="OrthoDB" id="2502747at2759"/>
<protein>
    <submittedName>
        <fullName evidence="1">Uncharacterized protein</fullName>
    </submittedName>
</protein>
<organism evidence="1 2">
    <name type="scientific">Cronartium quercuum f. sp. fusiforme G11</name>
    <dbReference type="NCBI Taxonomy" id="708437"/>
    <lineage>
        <taxon>Eukaryota</taxon>
        <taxon>Fungi</taxon>
        <taxon>Dikarya</taxon>
        <taxon>Basidiomycota</taxon>
        <taxon>Pucciniomycotina</taxon>
        <taxon>Pucciniomycetes</taxon>
        <taxon>Pucciniales</taxon>
        <taxon>Coleosporiaceae</taxon>
        <taxon>Cronartium</taxon>
    </lineage>
</organism>
<evidence type="ECO:0000313" key="1">
    <source>
        <dbReference type="EMBL" id="KAG0146845.1"/>
    </source>
</evidence>
<gene>
    <name evidence="1" type="ORF">CROQUDRAFT_497391</name>
</gene>